<evidence type="ECO:0008006" key="3">
    <source>
        <dbReference type="Google" id="ProtNLM"/>
    </source>
</evidence>
<name>A0A3D8IRQ0_9HELI</name>
<reference evidence="1 2" key="1">
    <citation type="submission" date="2018-04" db="EMBL/GenBank/DDBJ databases">
        <title>Novel Campyloabacter and Helicobacter Species and Strains.</title>
        <authorList>
            <person name="Mannion A.J."/>
            <person name="Shen Z."/>
            <person name="Fox J.G."/>
        </authorList>
    </citation>
    <scope>NUCLEOTIDE SEQUENCE [LARGE SCALE GENOMIC DNA]</scope>
    <source>
        <strain evidence="1 2">MIT 12-6600</strain>
    </source>
</reference>
<dbReference type="PROSITE" id="PS51257">
    <property type="entry name" value="PROKAR_LIPOPROTEIN"/>
    <property type="match status" value="1"/>
</dbReference>
<dbReference type="EMBL" id="NXLT01000002">
    <property type="protein sequence ID" value="RDU67882.1"/>
    <property type="molecule type" value="Genomic_DNA"/>
</dbReference>
<sequence>MNMRVLILLCVALISGVACAWIVFMVLQPKDSQLVYQESNTPLPPLPCSLNASACTITYQDSVISIESSMRPIQAMRPVTFFIKGFSNLSDDLVLKVYGLNMEMGTIITQATKEGDTYQATINLGTCSLQTMRYRLALYEGTKPLGAFIDFDVEQ</sequence>
<comment type="caution">
    <text evidence="1">The sequence shown here is derived from an EMBL/GenBank/DDBJ whole genome shotgun (WGS) entry which is preliminary data.</text>
</comment>
<protein>
    <recommendedName>
        <fullName evidence="3">Periplasmic protein</fullName>
    </recommendedName>
</protein>
<accession>A0A3D8IRQ0</accession>
<dbReference type="Proteomes" id="UP000256514">
    <property type="component" value="Unassembled WGS sequence"/>
</dbReference>
<evidence type="ECO:0000313" key="2">
    <source>
        <dbReference type="Proteomes" id="UP000256514"/>
    </source>
</evidence>
<gene>
    <name evidence="1" type="ORF">CQA54_02855</name>
</gene>
<evidence type="ECO:0000313" key="1">
    <source>
        <dbReference type="EMBL" id="RDU67882.1"/>
    </source>
</evidence>
<dbReference type="AlphaFoldDB" id="A0A3D8IRQ0"/>
<keyword evidence="2" id="KW-1185">Reference proteome</keyword>
<organism evidence="1 2">
    <name type="scientific">Helicobacter equorum</name>
    <dbReference type="NCBI Taxonomy" id="361872"/>
    <lineage>
        <taxon>Bacteria</taxon>
        <taxon>Pseudomonadati</taxon>
        <taxon>Campylobacterota</taxon>
        <taxon>Epsilonproteobacteria</taxon>
        <taxon>Campylobacterales</taxon>
        <taxon>Helicobacteraceae</taxon>
        <taxon>Helicobacter</taxon>
    </lineage>
</organism>
<proteinExistence type="predicted"/>